<sequence>MTSVTIKDFYAITPVHKWTCANLVDYYHKENIFELSKVLDSVKKDLQKVADIEFGFDVKRRMKAQELLNHWKDWTAPMKKVRKPNKAYKKIRAVRVKQQLHAVKNSADQVDILQKQFADDSQKRSFENDEQMDEEALAKKARIEVEVEDTNNKNLVCGNNDKRTLTLPLSSAEDNSIEEIIKKDTVKLIDFLREQNLFLNNKHLEILHEREIAGCDFLKMDKQDFRECGLEIGPAMRLAGLAKKLNDQNEDSSNEFKNSTVETPPTVAELDIKLLSDNLNKIIRGEFQNIKGDIEKIRRQVEKIDNAVKSLEQRNDVEGSELS</sequence>
<accession>A0A397J2S8</accession>
<dbReference type="AlphaFoldDB" id="A0A397J2S8"/>
<protein>
    <recommendedName>
        <fullName evidence="4">SAM domain-containing protein</fullName>
    </recommendedName>
</protein>
<keyword evidence="1" id="KW-0175">Coiled coil</keyword>
<dbReference type="EMBL" id="PQFF01000101">
    <property type="protein sequence ID" value="RHZ82605.1"/>
    <property type="molecule type" value="Genomic_DNA"/>
</dbReference>
<keyword evidence="3" id="KW-1185">Reference proteome</keyword>
<comment type="caution">
    <text evidence="2">The sequence shown here is derived from an EMBL/GenBank/DDBJ whole genome shotgun (WGS) entry which is preliminary data.</text>
</comment>
<dbReference type="InterPro" id="IPR013761">
    <property type="entry name" value="SAM/pointed_sf"/>
</dbReference>
<feature type="coiled-coil region" evidence="1">
    <location>
        <begin position="287"/>
        <end position="314"/>
    </location>
</feature>
<evidence type="ECO:0000313" key="2">
    <source>
        <dbReference type="EMBL" id="RHZ82605.1"/>
    </source>
</evidence>
<evidence type="ECO:0008006" key="4">
    <source>
        <dbReference type="Google" id="ProtNLM"/>
    </source>
</evidence>
<reference evidence="2 3" key="1">
    <citation type="submission" date="2018-08" db="EMBL/GenBank/DDBJ databases">
        <title>Genome and evolution of the arbuscular mycorrhizal fungus Diversispora epigaea (formerly Glomus versiforme) and its bacterial endosymbionts.</title>
        <authorList>
            <person name="Sun X."/>
            <person name="Fei Z."/>
            <person name="Harrison M."/>
        </authorList>
    </citation>
    <scope>NUCLEOTIDE SEQUENCE [LARGE SCALE GENOMIC DNA]</scope>
    <source>
        <strain evidence="2 3">IT104</strain>
    </source>
</reference>
<organism evidence="2 3">
    <name type="scientific">Diversispora epigaea</name>
    <dbReference type="NCBI Taxonomy" id="1348612"/>
    <lineage>
        <taxon>Eukaryota</taxon>
        <taxon>Fungi</taxon>
        <taxon>Fungi incertae sedis</taxon>
        <taxon>Mucoromycota</taxon>
        <taxon>Glomeromycotina</taxon>
        <taxon>Glomeromycetes</taxon>
        <taxon>Diversisporales</taxon>
        <taxon>Diversisporaceae</taxon>
        <taxon>Diversispora</taxon>
    </lineage>
</organism>
<dbReference type="Proteomes" id="UP000266861">
    <property type="component" value="Unassembled WGS sequence"/>
</dbReference>
<gene>
    <name evidence="2" type="ORF">Glove_108g37</name>
</gene>
<name>A0A397J2S8_9GLOM</name>
<dbReference type="Gene3D" id="1.10.150.50">
    <property type="entry name" value="Transcription Factor, Ets-1"/>
    <property type="match status" value="1"/>
</dbReference>
<dbReference type="OrthoDB" id="2434317at2759"/>
<evidence type="ECO:0000313" key="3">
    <source>
        <dbReference type="Proteomes" id="UP000266861"/>
    </source>
</evidence>
<evidence type="ECO:0000256" key="1">
    <source>
        <dbReference type="SAM" id="Coils"/>
    </source>
</evidence>
<proteinExistence type="predicted"/>